<evidence type="ECO:0000313" key="18">
    <source>
        <dbReference type="Proteomes" id="UP001150569"/>
    </source>
</evidence>
<comment type="caution">
    <text evidence="17">The sequence shown here is derived from an EMBL/GenBank/DDBJ whole genome shotgun (WGS) entry which is preliminary data.</text>
</comment>
<keyword evidence="10 17" id="KW-0418">Kinase</keyword>
<evidence type="ECO:0000256" key="5">
    <source>
        <dbReference type="ARBA" id="ARBA00022527"/>
    </source>
</evidence>
<gene>
    <name evidence="17" type="primary">BUD32_1</name>
    <name evidence="17" type="ORF">IWQ60_009981</name>
</gene>
<dbReference type="OrthoDB" id="3399at2759"/>
<evidence type="ECO:0000256" key="11">
    <source>
        <dbReference type="ARBA" id="ARBA00022801"/>
    </source>
</evidence>
<evidence type="ECO:0000313" key="17">
    <source>
        <dbReference type="EMBL" id="KAJ1911774.1"/>
    </source>
</evidence>
<dbReference type="PANTHER" id="PTHR12209:SF0">
    <property type="entry name" value="EKC_KEOPS COMPLEX SUBUNIT TP53RK"/>
    <property type="match status" value="1"/>
</dbReference>
<feature type="domain" description="Protein kinase" evidence="16">
    <location>
        <begin position="1"/>
        <end position="213"/>
    </location>
</feature>
<evidence type="ECO:0000256" key="6">
    <source>
        <dbReference type="ARBA" id="ARBA00022553"/>
    </source>
</evidence>
<dbReference type="GO" id="GO:0070525">
    <property type="term" value="P:tRNA threonylcarbamoyladenosine metabolic process"/>
    <property type="evidence" value="ECO:0007669"/>
    <property type="project" value="TreeGrafter"/>
</dbReference>
<dbReference type="Pfam" id="PF00069">
    <property type="entry name" value="Pkinase"/>
    <property type="match status" value="1"/>
</dbReference>
<dbReference type="GO" id="GO:0005829">
    <property type="term" value="C:cytosol"/>
    <property type="evidence" value="ECO:0007669"/>
    <property type="project" value="TreeGrafter"/>
</dbReference>
<keyword evidence="8" id="KW-0819">tRNA processing</keyword>
<dbReference type="InterPro" id="IPR000719">
    <property type="entry name" value="Prot_kinase_dom"/>
</dbReference>
<evidence type="ECO:0000259" key="16">
    <source>
        <dbReference type="PROSITE" id="PS50011"/>
    </source>
</evidence>
<evidence type="ECO:0000256" key="2">
    <source>
        <dbReference type="ARBA" id="ARBA00004123"/>
    </source>
</evidence>
<dbReference type="GO" id="GO:0016787">
    <property type="term" value="F:hydrolase activity"/>
    <property type="evidence" value="ECO:0007669"/>
    <property type="project" value="UniProtKB-KW"/>
</dbReference>
<comment type="catalytic activity">
    <reaction evidence="14">
        <text>L-threonyl-[protein] + ATP = O-phospho-L-threonyl-[protein] + ADP + H(+)</text>
        <dbReference type="Rhea" id="RHEA:46608"/>
        <dbReference type="Rhea" id="RHEA-COMP:11060"/>
        <dbReference type="Rhea" id="RHEA-COMP:11605"/>
        <dbReference type="ChEBI" id="CHEBI:15378"/>
        <dbReference type="ChEBI" id="CHEBI:30013"/>
        <dbReference type="ChEBI" id="CHEBI:30616"/>
        <dbReference type="ChEBI" id="CHEBI:61977"/>
        <dbReference type="ChEBI" id="CHEBI:456216"/>
        <dbReference type="EC" id="2.7.11.1"/>
    </reaction>
</comment>
<evidence type="ECO:0000256" key="14">
    <source>
        <dbReference type="ARBA" id="ARBA00047899"/>
    </source>
</evidence>
<keyword evidence="7 17" id="KW-0808">Transferase</keyword>
<protein>
    <recommendedName>
        <fullName evidence="4">non-specific serine/threonine protein kinase</fullName>
        <ecNumber evidence="4">2.7.11.1</ecNumber>
    </recommendedName>
</protein>
<evidence type="ECO:0000256" key="9">
    <source>
        <dbReference type="ARBA" id="ARBA00022741"/>
    </source>
</evidence>
<keyword evidence="11" id="KW-0378">Hydrolase</keyword>
<dbReference type="InterPro" id="IPR022495">
    <property type="entry name" value="Bud32"/>
</dbReference>
<name>A0A9W7ZS68_9FUNG</name>
<keyword evidence="12" id="KW-0067">ATP-binding</keyword>
<keyword evidence="9" id="KW-0547">Nucleotide-binding</keyword>
<comment type="catalytic activity">
    <reaction evidence="15">
        <text>L-seryl-[protein] + ATP = O-phospho-L-seryl-[protein] + ADP + H(+)</text>
        <dbReference type="Rhea" id="RHEA:17989"/>
        <dbReference type="Rhea" id="RHEA-COMP:9863"/>
        <dbReference type="Rhea" id="RHEA-COMP:11604"/>
        <dbReference type="ChEBI" id="CHEBI:15378"/>
        <dbReference type="ChEBI" id="CHEBI:29999"/>
        <dbReference type="ChEBI" id="CHEBI:30616"/>
        <dbReference type="ChEBI" id="CHEBI:83421"/>
        <dbReference type="ChEBI" id="CHEBI:456216"/>
        <dbReference type="EC" id="2.7.11.1"/>
    </reaction>
</comment>
<dbReference type="EMBL" id="JANBPT010000895">
    <property type="protein sequence ID" value="KAJ1911774.1"/>
    <property type="molecule type" value="Genomic_DNA"/>
</dbReference>
<dbReference type="GO" id="GO:0008033">
    <property type="term" value="P:tRNA processing"/>
    <property type="evidence" value="ECO:0007669"/>
    <property type="project" value="UniProtKB-KW"/>
</dbReference>
<comment type="subcellular location">
    <subcellularLocation>
        <location evidence="2">Nucleus</location>
    </subcellularLocation>
</comment>
<keyword evidence="13" id="KW-0539">Nucleus</keyword>
<organism evidence="17 18">
    <name type="scientific">Tieghemiomyces parasiticus</name>
    <dbReference type="NCBI Taxonomy" id="78921"/>
    <lineage>
        <taxon>Eukaryota</taxon>
        <taxon>Fungi</taxon>
        <taxon>Fungi incertae sedis</taxon>
        <taxon>Zoopagomycota</taxon>
        <taxon>Kickxellomycotina</taxon>
        <taxon>Dimargaritomycetes</taxon>
        <taxon>Dimargaritales</taxon>
        <taxon>Dimargaritaceae</taxon>
        <taxon>Tieghemiomyces</taxon>
    </lineage>
</organism>
<comment type="function">
    <text evidence="1">Component of the EKC/KEOPS complex that is required for the formation of a threonylcarbamoyl group on adenosine at position 37 (t(6)A37) in tRNAs that read codons beginning with adenine. The complex is probably involved in the transfer of the threonylcarbamoyl moiety of threonylcarbamoyl-AMP (TC-AMP) to the N6 group of A37. BUD32 has ATPase activity in the context of the EKC/KEOPS complex and likely plays a supporting role to the catalytic subunit KAE1. The EKC/KEOPS complex also promotes both telomere uncapping and telomere elongation. The complex is required for efficient recruitment of transcriptional coactivators.</text>
</comment>
<sequence length="213" mass="23938">MAQLIQQGAEAKVFALDFYGRPAIAKERFAKTYRHPTLDKKLTSRRVVQEARCLFRCQQAGIDAPAVYHIDDVRNTIYMEHIQGRTVKRALVDGEGDTALAEQLAIKIGKALAALHRIQIIHGDLTTSNLYLRESTDSLVLIDFGLSYHSNLIEDKAVDLYVLERAFLSTHPNSEATFDGIVRAYVKQAQDGKQVLAKLEDVRLRGRKRSMVG</sequence>
<dbReference type="FunFam" id="3.30.200.20:FF:000201">
    <property type="entry name" value="TP53-regulating kinase isoform X1"/>
    <property type="match status" value="1"/>
</dbReference>
<evidence type="ECO:0000256" key="10">
    <source>
        <dbReference type="ARBA" id="ARBA00022777"/>
    </source>
</evidence>
<evidence type="ECO:0000256" key="12">
    <source>
        <dbReference type="ARBA" id="ARBA00022840"/>
    </source>
</evidence>
<dbReference type="EC" id="2.7.11.1" evidence="4"/>
<evidence type="ECO:0000256" key="15">
    <source>
        <dbReference type="ARBA" id="ARBA00048679"/>
    </source>
</evidence>
<accession>A0A9W7ZS68</accession>
<evidence type="ECO:0000256" key="4">
    <source>
        <dbReference type="ARBA" id="ARBA00012513"/>
    </source>
</evidence>
<dbReference type="GO" id="GO:0004674">
    <property type="term" value="F:protein serine/threonine kinase activity"/>
    <property type="evidence" value="ECO:0007669"/>
    <property type="project" value="UniProtKB-KW"/>
</dbReference>
<dbReference type="GO" id="GO:0005634">
    <property type="term" value="C:nucleus"/>
    <property type="evidence" value="ECO:0007669"/>
    <property type="project" value="UniProtKB-SubCell"/>
</dbReference>
<dbReference type="Gene3D" id="3.30.200.20">
    <property type="entry name" value="Phosphorylase Kinase, domain 1"/>
    <property type="match status" value="1"/>
</dbReference>
<evidence type="ECO:0000256" key="7">
    <source>
        <dbReference type="ARBA" id="ARBA00022679"/>
    </source>
</evidence>
<dbReference type="Gene3D" id="1.10.510.10">
    <property type="entry name" value="Transferase(Phosphotransferase) domain 1"/>
    <property type="match status" value="1"/>
</dbReference>
<dbReference type="PANTHER" id="PTHR12209">
    <property type="entry name" value="NON-SPECIFIC SERINE/THREONINE PROTEIN KINASE"/>
    <property type="match status" value="1"/>
</dbReference>
<keyword evidence="18" id="KW-1185">Reference proteome</keyword>
<reference evidence="17" key="1">
    <citation type="submission" date="2022-07" db="EMBL/GenBank/DDBJ databases">
        <title>Phylogenomic reconstructions and comparative analyses of Kickxellomycotina fungi.</title>
        <authorList>
            <person name="Reynolds N.K."/>
            <person name="Stajich J.E."/>
            <person name="Barry K."/>
            <person name="Grigoriev I.V."/>
            <person name="Crous P."/>
            <person name="Smith M.E."/>
        </authorList>
    </citation>
    <scope>NUCLEOTIDE SEQUENCE</scope>
    <source>
        <strain evidence="17">RSA 861</strain>
    </source>
</reference>
<dbReference type="InterPro" id="IPR011009">
    <property type="entry name" value="Kinase-like_dom_sf"/>
</dbReference>
<dbReference type="PROSITE" id="PS00109">
    <property type="entry name" value="PROTEIN_KINASE_TYR"/>
    <property type="match status" value="1"/>
</dbReference>
<dbReference type="InterPro" id="IPR008266">
    <property type="entry name" value="Tyr_kinase_AS"/>
</dbReference>
<evidence type="ECO:0000256" key="3">
    <source>
        <dbReference type="ARBA" id="ARBA00010630"/>
    </source>
</evidence>
<dbReference type="AlphaFoldDB" id="A0A9W7ZS68"/>
<proteinExistence type="inferred from homology"/>
<dbReference type="GO" id="GO:0005524">
    <property type="term" value="F:ATP binding"/>
    <property type="evidence" value="ECO:0007669"/>
    <property type="project" value="UniProtKB-KW"/>
</dbReference>
<evidence type="ECO:0000256" key="1">
    <source>
        <dbReference type="ARBA" id="ARBA00003747"/>
    </source>
</evidence>
<dbReference type="PROSITE" id="PS50011">
    <property type="entry name" value="PROTEIN_KINASE_DOM"/>
    <property type="match status" value="1"/>
</dbReference>
<evidence type="ECO:0000256" key="13">
    <source>
        <dbReference type="ARBA" id="ARBA00023242"/>
    </source>
</evidence>
<dbReference type="Proteomes" id="UP001150569">
    <property type="component" value="Unassembled WGS sequence"/>
</dbReference>
<dbReference type="GO" id="GO:0000408">
    <property type="term" value="C:EKC/KEOPS complex"/>
    <property type="evidence" value="ECO:0007669"/>
    <property type="project" value="TreeGrafter"/>
</dbReference>
<comment type="similarity">
    <text evidence="3">Belongs to the protein kinase superfamily. BUD32 family.</text>
</comment>
<dbReference type="SUPFAM" id="SSF56112">
    <property type="entry name" value="Protein kinase-like (PK-like)"/>
    <property type="match status" value="1"/>
</dbReference>
<evidence type="ECO:0000256" key="8">
    <source>
        <dbReference type="ARBA" id="ARBA00022694"/>
    </source>
</evidence>
<dbReference type="NCBIfam" id="TIGR03724">
    <property type="entry name" value="arch_bud32"/>
    <property type="match status" value="1"/>
</dbReference>
<dbReference type="FunFam" id="1.10.510.10:FF:000323">
    <property type="entry name" value="TP53-regulating kinase, putative"/>
    <property type="match status" value="1"/>
</dbReference>
<keyword evidence="5" id="KW-0723">Serine/threonine-protein kinase</keyword>
<keyword evidence="6" id="KW-0597">Phosphoprotein</keyword>